<feature type="transmembrane region" description="Helical" evidence="1">
    <location>
        <begin position="51"/>
        <end position="70"/>
    </location>
</feature>
<dbReference type="Pfam" id="PF00990">
    <property type="entry name" value="GGDEF"/>
    <property type="match status" value="1"/>
</dbReference>
<feature type="transmembrane region" description="Helical" evidence="1">
    <location>
        <begin position="149"/>
        <end position="174"/>
    </location>
</feature>
<dbReference type="InterPro" id="IPR050469">
    <property type="entry name" value="Diguanylate_Cyclase"/>
</dbReference>
<accession>A0ABQ3XYW5</accession>
<dbReference type="SUPFAM" id="SSF55073">
    <property type="entry name" value="Nucleotide cyclase"/>
    <property type="match status" value="1"/>
</dbReference>
<dbReference type="InterPro" id="IPR029787">
    <property type="entry name" value="Nucleotide_cyclase"/>
</dbReference>
<organism evidence="3 4">
    <name type="scientific">Paractinoplanes deccanensis</name>
    <dbReference type="NCBI Taxonomy" id="113561"/>
    <lineage>
        <taxon>Bacteria</taxon>
        <taxon>Bacillati</taxon>
        <taxon>Actinomycetota</taxon>
        <taxon>Actinomycetes</taxon>
        <taxon>Micromonosporales</taxon>
        <taxon>Micromonosporaceae</taxon>
        <taxon>Paractinoplanes</taxon>
    </lineage>
</organism>
<keyword evidence="1" id="KW-1133">Transmembrane helix</keyword>
<feature type="transmembrane region" description="Helical" evidence="1">
    <location>
        <begin position="282"/>
        <end position="299"/>
    </location>
</feature>
<sequence>MRFHLAVAAVAVAGFLAVPDGSTTQLVWQVACGWYAAAAIAVGIRHWRPVLPAAWWLFAIGVAGNASGILVEDVLTRTGVGVGFPSWADAAYLSLYPAAAAGLLLLIRRRTPHRDWSSLVDATTLTTGMGLLAWVFMVKPAASDPSIGLLGHIVSVAYPVGDIVLLAMTVRLMLGGAARNVSFRLLCAALVCFLAGDGAWAVINQMAWEPGPSAHKVLADVFLAGYLLFAAAAVHPDVRSLSSAVGPRAARLSRPLLTALTVASLIGPALLIMQVVRGEVTDALAIALGCAALFLLVVTRMSQLITQLDVQTERVRELAVTDELTGLPNRRAWNTELPRTLERVRRTGDPLAVAIIDIDHFKSFNDAYGHLAGDRLLKEAAAAWQDQLRTADHLARFGGEEFVVMLPDATAAQARDIVDRMRRATPLGQTFSAGIAVWDGTETADEITARADAALYGAKNAGRDRIHDAALHTAAPHSATEKVAEPTAQ</sequence>
<dbReference type="NCBIfam" id="TIGR00254">
    <property type="entry name" value="GGDEF"/>
    <property type="match status" value="1"/>
</dbReference>
<keyword evidence="4" id="KW-1185">Reference proteome</keyword>
<name>A0ABQ3XYW5_9ACTN</name>
<evidence type="ECO:0000256" key="1">
    <source>
        <dbReference type="SAM" id="Phobius"/>
    </source>
</evidence>
<evidence type="ECO:0000313" key="4">
    <source>
        <dbReference type="Proteomes" id="UP000609879"/>
    </source>
</evidence>
<dbReference type="EMBL" id="BOMI01000024">
    <property type="protein sequence ID" value="GID72956.1"/>
    <property type="molecule type" value="Genomic_DNA"/>
</dbReference>
<feature type="transmembrane region" description="Helical" evidence="1">
    <location>
        <begin position="181"/>
        <end position="203"/>
    </location>
</feature>
<evidence type="ECO:0000313" key="3">
    <source>
        <dbReference type="EMBL" id="GID72956.1"/>
    </source>
</evidence>
<dbReference type="PROSITE" id="PS50887">
    <property type="entry name" value="GGDEF"/>
    <property type="match status" value="1"/>
</dbReference>
<dbReference type="PANTHER" id="PTHR45138:SF9">
    <property type="entry name" value="DIGUANYLATE CYCLASE DGCM-RELATED"/>
    <property type="match status" value="1"/>
</dbReference>
<dbReference type="RefSeq" id="WP_203760896.1">
    <property type="nucleotide sequence ID" value="NZ_BAAABO010000006.1"/>
</dbReference>
<feature type="domain" description="GGDEF" evidence="2">
    <location>
        <begin position="349"/>
        <end position="471"/>
    </location>
</feature>
<feature type="transmembrane region" description="Helical" evidence="1">
    <location>
        <begin position="27"/>
        <end position="44"/>
    </location>
</feature>
<gene>
    <name evidence="3" type="ORF">Ade02nite_15970</name>
</gene>
<feature type="transmembrane region" description="Helical" evidence="1">
    <location>
        <begin position="119"/>
        <end position="137"/>
    </location>
</feature>
<dbReference type="Proteomes" id="UP000609879">
    <property type="component" value="Unassembled WGS sequence"/>
</dbReference>
<proteinExistence type="predicted"/>
<dbReference type="InterPro" id="IPR000160">
    <property type="entry name" value="GGDEF_dom"/>
</dbReference>
<dbReference type="Gene3D" id="3.30.70.270">
    <property type="match status" value="1"/>
</dbReference>
<keyword evidence="1" id="KW-0472">Membrane</keyword>
<feature type="transmembrane region" description="Helical" evidence="1">
    <location>
        <begin position="215"/>
        <end position="235"/>
    </location>
</feature>
<evidence type="ECO:0000259" key="2">
    <source>
        <dbReference type="PROSITE" id="PS50887"/>
    </source>
</evidence>
<dbReference type="PANTHER" id="PTHR45138">
    <property type="entry name" value="REGULATORY COMPONENTS OF SENSORY TRANSDUCTION SYSTEM"/>
    <property type="match status" value="1"/>
</dbReference>
<protein>
    <recommendedName>
        <fullName evidence="2">GGDEF domain-containing protein</fullName>
    </recommendedName>
</protein>
<dbReference type="SMART" id="SM00267">
    <property type="entry name" value="GGDEF"/>
    <property type="match status" value="1"/>
</dbReference>
<feature type="transmembrane region" description="Helical" evidence="1">
    <location>
        <begin position="256"/>
        <end position="276"/>
    </location>
</feature>
<comment type="caution">
    <text evidence="3">The sequence shown here is derived from an EMBL/GenBank/DDBJ whole genome shotgun (WGS) entry which is preliminary data.</text>
</comment>
<reference evidence="3 4" key="1">
    <citation type="submission" date="2021-01" db="EMBL/GenBank/DDBJ databases">
        <title>Whole genome shotgun sequence of Actinoplanes deccanensis NBRC 13994.</title>
        <authorList>
            <person name="Komaki H."/>
            <person name="Tamura T."/>
        </authorList>
    </citation>
    <scope>NUCLEOTIDE SEQUENCE [LARGE SCALE GENOMIC DNA]</scope>
    <source>
        <strain evidence="3 4">NBRC 13994</strain>
    </source>
</reference>
<dbReference type="CDD" id="cd01949">
    <property type="entry name" value="GGDEF"/>
    <property type="match status" value="1"/>
</dbReference>
<feature type="transmembrane region" description="Helical" evidence="1">
    <location>
        <begin position="90"/>
        <end position="107"/>
    </location>
</feature>
<dbReference type="InterPro" id="IPR043128">
    <property type="entry name" value="Rev_trsase/Diguanyl_cyclase"/>
</dbReference>
<keyword evidence="1" id="KW-0812">Transmembrane</keyword>